<dbReference type="InterPro" id="IPR011008">
    <property type="entry name" value="Dimeric_a/b-barrel"/>
</dbReference>
<evidence type="ECO:0000313" key="5">
    <source>
        <dbReference type="EMBL" id="MFF4776640.1"/>
    </source>
</evidence>
<evidence type="ECO:0000256" key="3">
    <source>
        <dbReference type="ARBA" id="ARBA00023163"/>
    </source>
</evidence>
<keyword evidence="2" id="KW-0238">DNA-binding</keyword>
<dbReference type="PANTHER" id="PTHR30154:SF34">
    <property type="entry name" value="TRANSCRIPTIONAL REGULATOR AZLB"/>
    <property type="match status" value="1"/>
</dbReference>
<evidence type="ECO:0000259" key="4">
    <source>
        <dbReference type="PROSITE" id="PS50956"/>
    </source>
</evidence>
<evidence type="ECO:0000256" key="1">
    <source>
        <dbReference type="ARBA" id="ARBA00023015"/>
    </source>
</evidence>
<keyword evidence="3" id="KW-0804">Transcription</keyword>
<dbReference type="Proteomes" id="UP001602119">
    <property type="component" value="Unassembled WGS sequence"/>
</dbReference>
<dbReference type="SUPFAM" id="SSF46785">
    <property type="entry name" value="Winged helix' DNA-binding domain"/>
    <property type="match status" value="1"/>
</dbReference>
<dbReference type="InterPro" id="IPR029016">
    <property type="entry name" value="GAF-like_dom_sf"/>
</dbReference>
<dbReference type="SMART" id="SM00344">
    <property type="entry name" value="HTH_ASNC"/>
    <property type="match status" value="1"/>
</dbReference>
<dbReference type="Gene3D" id="1.10.10.10">
    <property type="entry name" value="Winged helix-like DNA-binding domain superfamily/Winged helix DNA-binding domain"/>
    <property type="match status" value="1"/>
</dbReference>
<dbReference type="InterPro" id="IPR000485">
    <property type="entry name" value="AsnC-type_HTH_dom"/>
</dbReference>
<dbReference type="RefSeq" id="WP_169809079.1">
    <property type="nucleotide sequence ID" value="NZ_BBYK01000097.1"/>
</dbReference>
<dbReference type="SUPFAM" id="SSF55781">
    <property type="entry name" value="GAF domain-like"/>
    <property type="match status" value="1"/>
</dbReference>
<proteinExistence type="predicted"/>
<feature type="domain" description="HTH asnC-type" evidence="4">
    <location>
        <begin position="10"/>
        <end position="53"/>
    </location>
</feature>
<evidence type="ECO:0000313" key="6">
    <source>
        <dbReference type="Proteomes" id="UP001602119"/>
    </source>
</evidence>
<dbReference type="Pfam" id="PF13185">
    <property type="entry name" value="GAF_2"/>
    <property type="match status" value="1"/>
</dbReference>
<dbReference type="InterPro" id="IPR036390">
    <property type="entry name" value="WH_DNA-bd_sf"/>
</dbReference>
<dbReference type="PROSITE" id="PS50956">
    <property type="entry name" value="HTH_ASNC_2"/>
    <property type="match status" value="1"/>
</dbReference>
<dbReference type="PANTHER" id="PTHR30154">
    <property type="entry name" value="LEUCINE-RESPONSIVE REGULATORY PROTEIN"/>
    <property type="match status" value="1"/>
</dbReference>
<keyword evidence="1" id="KW-0805">Transcription regulation</keyword>
<name>A0ABW6VBX6_MICFU</name>
<reference evidence="5 6" key="1">
    <citation type="submission" date="2024-10" db="EMBL/GenBank/DDBJ databases">
        <title>The Natural Products Discovery Center: Release of the First 8490 Sequenced Strains for Exploring Actinobacteria Biosynthetic Diversity.</title>
        <authorList>
            <person name="Kalkreuter E."/>
            <person name="Kautsar S.A."/>
            <person name="Yang D."/>
            <person name="Bader C.D."/>
            <person name="Teijaro C.N."/>
            <person name="Fluegel L."/>
            <person name="Davis C.M."/>
            <person name="Simpson J.R."/>
            <person name="Lauterbach L."/>
            <person name="Steele A.D."/>
            <person name="Gui C."/>
            <person name="Meng S."/>
            <person name="Li G."/>
            <person name="Viehrig K."/>
            <person name="Ye F."/>
            <person name="Su P."/>
            <person name="Kiefer A.F."/>
            <person name="Nichols A."/>
            <person name="Cepeda A.J."/>
            <person name="Yan W."/>
            <person name="Fan B."/>
            <person name="Jiang Y."/>
            <person name="Adhikari A."/>
            <person name="Zheng C.-J."/>
            <person name="Schuster L."/>
            <person name="Cowan T.M."/>
            <person name="Smanski M.J."/>
            <person name="Chevrette M.G."/>
            <person name="De Carvalho L.P.S."/>
            <person name="Shen B."/>
        </authorList>
    </citation>
    <scope>NUCLEOTIDE SEQUENCE [LARGE SCALE GENOMIC DNA]</scope>
    <source>
        <strain evidence="5 6">NPDC001281</strain>
    </source>
</reference>
<dbReference type="InterPro" id="IPR003018">
    <property type="entry name" value="GAF"/>
</dbReference>
<dbReference type="Pfam" id="PF13404">
    <property type="entry name" value="HTH_AsnC-type"/>
    <property type="match status" value="1"/>
</dbReference>
<evidence type="ECO:0000256" key="2">
    <source>
        <dbReference type="ARBA" id="ARBA00023125"/>
    </source>
</evidence>
<organism evidence="5 6">
    <name type="scientific">Microtetraspora fusca</name>
    <dbReference type="NCBI Taxonomy" id="1997"/>
    <lineage>
        <taxon>Bacteria</taxon>
        <taxon>Bacillati</taxon>
        <taxon>Actinomycetota</taxon>
        <taxon>Actinomycetes</taxon>
        <taxon>Streptosporangiales</taxon>
        <taxon>Streptosporangiaceae</taxon>
        <taxon>Microtetraspora</taxon>
    </lineage>
</organism>
<dbReference type="Gene3D" id="3.30.450.40">
    <property type="match status" value="1"/>
</dbReference>
<dbReference type="PRINTS" id="PR00033">
    <property type="entry name" value="HTHASNC"/>
</dbReference>
<gene>
    <name evidence="5" type="ORF">ACFY05_27650</name>
</gene>
<dbReference type="SUPFAM" id="SSF54909">
    <property type="entry name" value="Dimeric alpha+beta barrel"/>
    <property type="match status" value="1"/>
</dbReference>
<sequence>MPGRERRRELDELDTALVAALREDGRAPNVELARIVGTSEKTVRTRIARLISEFGLTITATLPEQGQRSRMVYLLHTEPGSRFEVAEFLAARAEVTRVELTTGSADVLVTASFPDDAAALRFQVQTVEAHPGVRSVSSCHLIGEVGSTGHGAGESGPRVDTEALAALIIGPPRYADFEGLAGSICDAVTKGLGADRAMVVTSPPDLPRTAGNWYARGITERYLNRWQRLVQDRRAQGPIQRVWDTRLHVFVSDARSDPLVADAHDLVRQEGYISLLTLPVLYGASLVATISMYYDRLTALDDEYIATAQGVADHFAVAMARVLGLAPAPPRGSRPAAQGGAT</sequence>
<comment type="caution">
    <text evidence="5">The sequence shown here is derived from an EMBL/GenBank/DDBJ whole genome shotgun (WGS) entry which is preliminary data.</text>
</comment>
<dbReference type="InterPro" id="IPR019887">
    <property type="entry name" value="Tscrpt_reg_AsnC/Lrp_C"/>
</dbReference>
<dbReference type="InterPro" id="IPR019888">
    <property type="entry name" value="Tscrpt_reg_AsnC-like"/>
</dbReference>
<dbReference type="EMBL" id="JBIAXI010000018">
    <property type="protein sequence ID" value="MFF4776640.1"/>
    <property type="molecule type" value="Genomic_DNA"/>
</dbReference>
<protein>
    <submittedName>
        <fullName evidence="5">AsnC family transcriptional regulator</fullName>
    </submittedName>
</protein>
<dbReference type="Pfam" id="PF01037">
    <property type="entry name" value="AsnC_trans_reg"/>
    <property type="match status" value="1"/>
</dbReference>
<dbReference type="InterPro" id="IPR036388">
    <property type="entry name" value="WH-like_DNA-bd_sf"/>
</dbReference>
<dbReference type="SMART" id="SM00065">
    <property type="entry name" value="GAF"/>
    <property type="match status" value="1"/>
</dbReference>
<keyword evidence="6" id="KW-1185">Reference proteome</keyword>
<accession>A0ABW6VBX6</accession>
<dbReference type="Gene3D" id="3.30.70.920">
    <property type="match status" value="1"/>
</dbReference>